<dbReference type="Gene3D" id="1.10.1370.30">
    <property type="match status" value="1"/>
</dbReference>
<keyword evidence="1" id="KW-0479">Metal-binding</keyword>
<dbReference type="CDD" id="cd06460">
    <property type="entry name" value="M32_Taq"/>
    <property type="match status" value="1"/>
</dbReference>
<keyword evidence="1 2" id="KW-0121">Carboxypeptidase</keyword>
<dbReference type="PROSITE" id="PS52034">
    <property type="entry name" value="PEPTIDASE_M32"/>
    <property type="match status" value="1"/>
</dbReference>
<accession>A0ABZ3H048</accession>
<dbReference type="Proteomes" id="UP001492541">
    <property type="component" value="Chromosome"/>
</dbReference>
<dbReference type="PIRSF" id="PIRSF006615">
    <property type="entry name" value="Zn_crbxpep_Taq"/>
    <property type="match status" value="1"/>
</dbReference>
<dbReference type="EMBL" id="CP087714">
    <property type="protein sequence ID" value="XAT62867.1"/>
    <property type="molecule type" value="Genomic_DNA"/>
</dbReference>
<gene>
    <name evidence="2" type="ORF">LPQ35_06305</name>
</gene>
<name>A0ABZ3H048_GEOAI</name>
<dbReference type="InterPro" id="IPR001333">
    <property type="entry name" value="Peptidase_M32_Taq"/>
</dbReference>
<keyword evidence="1" id="KW-0378">Hydrolase</keyword>
<dbReference type="RefSeq" id="WP_193807813.1">
    <property type="nucleotide sequence ID" value="NZ_CP087714.1"/>
</dbReference>
<keyword evidence="1" id="KW-0645">Protease</keyword>
<sequence>MDGVFQNELVKELVEKYRVLWSIDHAKALMAWDNETYMPKGGVEERAMAMANLSTLEQKLMLDPDFVSLLERAEGAENLNEYERGVLRVLRRNIDYLRKIPPEIIFEIAKTSQEAVQIWDEARRKNDFEKFRPYLEKLSSLAREVAEKLGYEDHPYSALLDLHEEGLDIKKADRIFDEVIPASKKILEKVREDNLFPDTHPLEEAKYETSAMEKVNRELLDLLGYSWERGRLDVSPHPFTITLGIGDVRITTRYEGFDFKRAMFSTIHEFGHALYELQVDERLKMSPIAGGVSLGIHESQSRLMENIIGRSRAFVSLIRPLLEKHLDFVRDYDDDELYRYFNTVKPGLIRVDADELTYNFHIYLRYKLEKLLIAGEIAVGDLPELWNEEMENLLGIRPTTYSEGVLQDIHWSHASFGYFPTYTLGNVVAGQIWTEIVKEIDFEDTVRNGKFEEIYGFLKEKIHRWGGTHSPQELLKRNFGRGYDPESLIAYLKQKYTG</sequence>
<proteinExistence type="inferred from homology"/>
<evidence type="ECO:0000313" key="3">
    <source>
        <dbReference type="Proteomes" id="UP001492541"/>
    </source>
</evidence>
<evidence type="ECO:0000313" key="2">
    <source>
        <dbReference type="EMBL" id="XAT62867.1"/>
    </source>
</evidence>
<dbReference type="Pfam" id="PF02074">
    <property type="entry name" value="Peptidase_M32"/>
    <property type="match status" value="1"/>
</dbReference>
<comment type="similarity">
    <text evidence="1">Belongs to the peptidase M32 family.</text>
</comment>
<dbReference type="PANTHER" id="PTHR34217">
    <property type="entry name" value="METAL-DEPENDENT CARBOXYPEPTIDASE"/>
    <property type="match status" value="1"/>
</dbReference>
<protein>
    <recommendedName>
        <fullName evidence="1">Metal-dependent carboxypeptidase</fullName>
        <ecNumber evidence="1">3.4.17.19</ecNumber>
    </recommendedName>
</protein>
<dbReference type="PRINTS" id="PR00998">
    <property type="entry name" value="CRBOXYPTASET"/>
</dbReference>
<comment type="catalytic activity">
    <reaction evidence="1">
        <text>Release of a C-terminal amino acid with broad specificity, except for -Pro.</text>
        <dbReference type="EC" id="3.4.17.19"/>
    </reaction>
</comment>
<dbReference type="GO" id="GO:0004180">
    <property type="term" value="F:carboxypeptidase activity"/>
    <property type="evidence" value="ECO:0007669"/>
    <property type="project" value="UniProtKB-KW"/>
</dbReference>
<dbReference type="SUPFAM" id="SSF55486">
    <property type="entry name" value="Metalloproteases ('zincins'), catalytic domain"/>
    <property type="match status" value="1"/>
</dbReference>
<dbReference type="PANTHER" id="PTHR34217:SF1">
    <property type="entry name" value="CARBOXYPEPTIDASE 1"/>
    <property type="match status" value="1"/>
</dbReference>
<reference evidence="2 3" key="1">
    <citation type="submission" date="2021-11" db="EMBL/GenBank/DDBJ databases">
        <title>Whole genome of Geoglobus acetivorans.</title>
        <authorList>
            <person name="Liu D."/>
        </authorList>
    </citation>
    <scope>NUCLEOTIDE SEQUENCE [LARGE SCALE GENOMIC DNA]</scope>
    <source>
        <strain evidence="2 3">SBH6</strain>
    </source>
</reference>
<dbReference type="GeneID" id="90449282"/>
<evidence type="ECO:0000256" key="1">
    <source>
        <dbReference type="PIRNR" id="PIRNR006615"/>
    </source>
</evidence>
<comment type="function">
    <text evidence="1">Broad specificity carboxypetidase that releases amino acids sequentially from the C-terminus, including neutral, aromatic, polar and basic residues.</text>
</comment>
<keyword evidence="1" id="KW-0482">Metalloprotease</keyword>
<organism evidence="2 3">
    <name type="scientific">Geoglobus acetivorans</name>
    <dbReference type="NCBI Taxonomy" id="565033"/>
    <lineage>
        <taxon>Archaea</taxon>
        <taxon>Methanobacteriati</taxon>
        <taxon>Methanobacteriota</taxon>
        <taxon>Archaeoglobi</taxon>
        <taxon>Archaeoglobales</taxon>
        <taxon>Archaeoglobaceae</taxon>
        <taxon>Geoglobus</taxon>
    </lineage>
</organism>
<keyword evidence="3" id="KW-1185">Reference proteome</keyword>
<dbReference type="EC" id="3.4.17.19" evidence="1"/>